<comment type="caution">
    <text evidence="1">The sequence shown here is derived from an EMBL/GenBank/DDBJ whole genome shotgun (WGS) entry which is preliminary data.</text>
</comment>
<dbReference type="EMBL" id="RSCL01000015">
    <property type="protein sequence ID" value="RUT02820.1"/>
    <property type="molecule type" value="Genomic_DNA"/>
</dbReference>
<dbReference type="PANTHER" id="PTHR34613:SF1">
    <property type="entry name" value="SLL6017 PROTEIN"/>
    <property type="match status" value="1"/>
</dbReference>
<evidence type="ECO:0008006" key="3">
    <source>
        <dbReference type="Google" id="ProtNLM"/>
    </source>
</evidence>
<evidence type="ECO:0000313" key="1">
    <source>
        <dbReference type="EMBL" id="RUT02820.1"/>
    </source>
</evidence>
<organism evidence="1 2">
    <name type="scientific">Dulcicalothrix desertica PCC 7102</name>
    <dbReference type="NCBI Taxonomy" id="232991"/>
    <lineage>
        <taxon>Bacteria</taxon>
        <taxon>Bacillati</taxon>
        <taxon>Cyanobacteriota</taxon>
        <taxon>Cyanophyceae</taxon>
        <taxon>Nostocales</taxon>
        <taxon>Calotrichaceae</taxon>
        <taxon>Dulcicalothrix</taxon>
    </lineage>
</organism>
<dbReference type="OrthoDB" id="458251at2"/>
<keyword evidence="2" id="KW-1185">Reference proteome</keyword>
<dbReference type="RefSeq" id="WP_127084000.1">
    <property type="nucleotide sequence ID" value="NZ_RSCL01000015.1"/>
</dbReference>
<dbReference type="AlphaFoldDB" id="A0A3S1C9G5"/>
<sequence length="296" mass="33767">MTQSADISSKRIIGLEPVQWAQWITGSSNITVQEIVNSEFQFVSRDSDILIKVNSPQHGNFLILNELQLRYKTKMPKRVRAYTGLAEEKYDLPVYPVLINFIKDSDTPIPTRFKSKFMGLVARQDYRVINLWEVDVQLAFQKVSSLIPFAPILKNGDNEETIQQALRVMRADEKLSELETVLGFFATFVLDNAIVQSIMGWDMAILQESPWYQQFGKECEERGEQRGEERGKVIGEQRGEQRGIISAIELGLDLKFGAEGLELMEPVSQIADLNKLKTIRDAIKNAQTLDELRQLI</sequence>
<accession>A0A3S1C9G5</accession>
<gene>
    <name evidence="1" type="ORF">DSM106972_057400</name>
</gene>
<reference evidence="1" key="2">
    <citation type="journal article" date="2019" name="Genome Biol. Evol.">
        <title>Day and night: Metabolic profiles and evolutionary relationships of six axenic non-marine cyanobacteria.</title>
        <authorList>
            <person name="Will S.E."/>
            <person name="Henke P."/>
            <person name="Boedeker C."/>
            <person name="Huang S."/>
            <person name="Brinkmann H."/>
            <person name="Rohde M."/>
            <person name="Jarek M."/>
            <person name="Friedl T."/>
            <person name="Seufert S."/>
            <person name="Schumacher M."/>
            <person name="Overmann J."/>
            <person name="Neumann-Schaal M."/>
            <person name="Petersen J."/>
        </authorList>
    </citation>
    <scope>NUCLEOTIDE SEQUENCE [LARGE SCALE GENOMIC DNA]</scope>
    <source>
        <strain evidence="1">PCC 7102</strain>
    </source>
</reference>
<protein>
    <recommendedName>
        <fullName evidence="3">Transposase</fullName>
    </recommendedName>
</protein>
<dbReference type="PANTHER" id="PTHR34613">
    <property type="entry name" value="SLL0800 PROTEIN"/>
    <property type="match status" value="1"/>
</dbReference>
<proteinExistence type="predicted"/>
<dbReference type="Proteomes" id="UP000271624">
    <property type="component" value="Unassembled WGS sequence"/>
</dbReference>
<reference evidence="1" key="1">
    <citation type="submission" date="2018-12" db="EMBL/GenBank/DDBJ databases">
        <authorList>
            <person name="Will S."/>
            <person name="Neumann-Schaal M."/>
            <person name="Henke P."/>
        </authorList>
    </citation>
    <scope>NUCLEOTIDE SEQUENCE</scope>
    <source>
        <strain evidence="1">PCC 7102</strain>
    </source>
</reference>
<name>A0A3S1C9G5_9CYAN</name>
<evidence type="ECO:0000313" key="2">
    <source>
        <dbReference type="Proteomes" id="UP000271624"/>
    </source>
</evidence>